<dbReference type="PANTHER" id="PTHR44936">
    <property type="entry name" value="SENSOR PROTEIN CREC"/>
    <property type="match status" value="1"/>
</dbReference>
<dbReference type="InterPro" id="IPR004358">
    <property type="entry name" value="Sig_transdc_His_kin-like_C"/>
</dbReference>
<dbReference type="KEGG" id="cbk:CLL_A1380"/>
<sequence>MGNRLNYKGKLNILLITYSFFITMIVLVLGFILIKNTAKPISNTENYFVAYSQDELIAGITYGGIETKIDELPTKTFNIIDVQKNYNKEILSKGIGVMLAVFAIVMVASILVSKSISKKVIAPIEKIASSLPEVINGKEVEIHGHIFEKELSGVGSALTKSSQKIKMLLNEANSINSYISHEQKNTLAILRGKIQLEEWDELIGLVDKMSSSLDDILALNATEDIECDEEVDLGIVCAEAVDVYSKLYKNIELEIDEEEIPMIKGRELWMYRAVCNLIENAIKYGDNSKIIVKAYNQNGSAIICVEDNGKGVDKEIIDKIFNYKYRGQNLKKDGYGIGLNLVYQITNLCGGITFVDSKSGKGAKFYMAFKALTIY</sequence>
<keyword evidence="8" id="KW-0472">Membrane</keyword>
<keyword evidence="8" id="KW-1133">Transmembrane helix</keyword>
<evidence type="ECO:0000256" key="3">
    <source>
        <dbReference type="ARBA" id="ARBA00022679"/>
    </source>
</evidence>
<evidence type="ECO:0000256" key="2">
    <source>
        <dbReference type="ARBA" id="ARBA00012438"/>
    </source>
</evidence>
<dbReference type="InterPro" id="IPR036890">
    <property type="entry name" value="HATPase_C_sf"/>
</dbReference>
<keyword evidence="4" id="KW-0547">Nucleotide-binding</keyword>
<organism evidence="10">
    <name type="scientific">Clostridium botulinum (strain Eklund 17B / Type B)</name>
    <dbReference type="NCBI Taxonomy" id="935198"/>
    <lineage>
        <taxon>Bacteria</taxon>
        <taxon>Bacillati</taxon>
        <taxon>Bacillota</taxon>
        <taxon>Clostridia</taxon>
        <taxon>Eubacteriales</taxon>
        <taxon>Clostridiaceae</taxon>
        <taxon>Clostridium</taxon>
    </lineage>
</organism>
<dbReference type="AlphaFoldDB" id="B2TJG2"/>
<dbReference type="PRINTS" id="PR00344">
    <property type="entry name" value="BCTRLSENSOR"/>
</dbReference>
<keyword evidence="5 10" id="KW-0418">Kinase</keyword>
<dbReference type="InterPro" id="IPR050980">
    <property type="entry name" value="2C_sensor_his_kinase"/>
</dbReference>
<dbReference type="SUPFAM" id="SSF55874">
    <property type="entry name" value="ATPase domain of HSP90 chaperone/DNA topoisomerase II/histidine kinase"/>
    <property type="match status" value="1"/>
</dbReference>
<dbReference type="EMBL" id="CP001056">
    <property type="protein sequence ID" value="ACD22150.1"/>
    <property type="molecule type" value="Genomic_DNA"/>
</dbReference>
<evidence type="ECO:0000256" key="1">
    <source>
        <dbReference type="ARBA" id="ARBA00000085"/>
    </source>
</evidence>
<dbReference type="SMART" id="SM00387">
    <property type="entry name" value="HATPase_c"/>
    <property type="match status" value="1"/>
</dbReference>
<dbReference type="GO" id="GO:0000160">
    <property type="term" value="P:phosphorelay signal transduction system"/>
    <property type="evidence" value="ECO:0007669"/>
    <property type="project" value="UniProtKB-KW"/>
</dbReference>
<gene>
    <name evidence="10" type="ordered locus">CLL_A1380</name>
</gene>
<evidence type="ECO:0000256" key="8">
    <source>
        <dbReference type="SAM" id="Phobius"/>
    </source>
</evidence>
<feature type="transmembrane region" description="Helical" evidence="8">
    <location>
        <begin position="12"/>
        <end position="34"/>
    </location>
</feature>
<name>B2TJG2_CLOBB</name>
<evidence type="ECO:0000256" key="7">
    <source>
        <dbReference type="ARBA" id="ARBA00023012"/>
    </source>
</evidence>
<dbReference type="EC" id="2.7.13.3" evidence="2"/>
<keyword evidence="3" id="KW-0808">Transferase</keyword>
<evidence type="ECO:0000259" key="9">
    <source>
        <dbReference type="PROSITE" id="PS50109"/>
    </source>
</evidence>
<protein>
    <recommendedName>
        <fullName evidence="2">histidine kinase</fullName>
        <ecNumber evidence="2">2.7.13.3</ecNumber>
    </recommendedName>
</protein>
<feature type="transmembrane region" description="Helical" evidence="8">
    <location>
        <begin position="90"/>
        <end position="112"/>
    </location>
</feature>
<dbReference type="Pfam" id="PF02518">
    <property type="entry name" value="HATPase_c"/>
    <property type="match status" value="1"/>
</dbReference>
<dbReference type="PANTHER" id="PTHR44936:SF10">
    <property type="entry name" value="SENSOR PROTEIN RSTB"/>
    <property type="match status" value="1"/>
</dbReference>
<dbReference type="PROSITE" id="PS50109">
    <property type="entry name" value="HIS_KIN"/>
    <property type="match status" value="1"/>
</dbReference>
<reference evidence="10" key="2">
    <citation type="submission" date="2009-08" db="EMBL/GenBank/DDBJ databases">
        <authorList>
            <person name="Shrivastava S."/>
            <person name="Brinkac L.M."/>
            <person name="Dodson R.J."/>
            <person name="Harkins D.M."/>
            <person name="Durkin A.S."/>
            <person name="Sutton G."/>
        </authorList>
    </citation>
    <scope>NUCLEOTIDE SEQUENCE</scope>
    <source>
        <strain evidence="10">Eklund 17B</strain>
    </source>
</reference>
<reference evidence="10" key="1">
    <citation type="submission" date="2009-06" db="EMBL/GenBank/DDBJ databases">
        <authorList>
            <consortium name="US DOE Joint Genome Institute (JGI-PGF)"/>
            <person name="Lucas S."/>
            <person name="Copeland A."/>
            <person name="Lapidus A."/>
            <person name="Glavina del Rio T."/>
            <person name="Dalin E."/>
            <person name="Tice H."/>
            <person name="Bruce D."/>
            <person name="Goodwin L."/>
            <person name="Pitluck S."/>
            <person name="Kyrpides N."/>
            <person name="Mavromatis K."/>
            <person name="Ivanova N."/>
            <person name="Saunders E."/>
            <person name="Brettin T."/>
            <person name="Detter J.C."/>
            <person name="Han C."/>
            <person name="Larimer F."/>
            <person name="Land M."/>
            <person name="Hauser L."/>
            <person name="Markowitz V."/>
            <person name="Cheng J.-F."/>
            <person name="Hugenholtz P."/>
            <person name="Woyke T."/>
            <person name="Wu D."/>
            <person name="Gronow S."/>
            <person name="Klenk H.-P."/>
            <person name="Eisen J.A."/>
        </authorList>
    </citation>
    <scope>NUCLEOTIDE SEQUENCE</scope>
    <source>
        <strain evidence="10">Eklund 17B</strain>
    </source>
</reference>
<dbReference type="HOGENOM" id="CLU_064687_0_0_9"/>
<evidence type="ECO:0000313" key="10">
    <source>
        <dbReference type="EMBL" id="ACD22150.1"/>
    </source>
</evidence>
<keyword evidence="8" id="KW-0812">Transmembrane</keyword>
<dbReference type="InterPro" id="IPR003594">
    <property type="entry name" value="HATPase_dom"/>
</dbReference>
<comment type="catalytic activity">
    <reaction evidence="1">
        <text>ATP + protein L-histidine = ADP + protein N-phospho-L-histidine.</text>
        <dbReference type="EC" id="2.7.13.3"/>
    </reaction>
</comment>
<evidence type="ECO:0000256" key="6">
    <source>
        <dbReference type="ARBA" id="ARBA00022840"/>
    </source>
</evidence>
<dbReference type="GO" id="GO:0005524">
    <property type="term" value="F:ATP binding"/>
    <property type="evidence" value="ECO:0007669"/>
    <property type="project" value="UniProtKB-KW"/>
</dbReference>
<evidence type="ECO:0000256" key="5">
    <source>
        <dbReference type="ARBA" id="ARBA00022777"/>
    </source>
</evidence>
<dbReference type="CDD" id="cd00075">
    <property type="entry name" value="HATPase"/>
    <property type="match status" value="1"/>
</dbReference>
<feature type="domain" description="Histidine kinase" evidence="9">
    <location>
        <begin position="178"/>
        <end position="373"/>
    </location>
</feature>
<dbReference type="InterPro" id="IPR005467">
    <property type="entry name" value="His_kinase_dom"/>
</dbReference>
<accession>B2TJG2</accession>
<dbReference type="GO" id="GO:0004673">
    <property type="term" value="F:protein histidine kinase activity"/>
    <property type="evidence" value="ECO:0007669"/>
    <property type="project" value="UniProtKB-EC"/>
</dbReference>
<evidence type="ECO:0000256" key="4">
    <source>
        <dbReference type="ARBA" id="ARBA00022741"/>
    </source>
</evidence>
<keyword evidence="7" id="KW-0902">Two-component regulatory system</keyword>
<dbReference type="Gene3D" id="3.30.565.10">
    <property type="entry name" value="Histidine kinase-like ATPase, C-terminal domain"/>
    <property type="match status" value="1"/>
</dbReference>
<proteinExistence type="predicted"/>
<keyword evidence="6" id="KW-0067">ATP-binding</keyword>